<organism evidence="2 3">
    <name type="scientific">Candidatus Spechtbacteria bacterium RIFCSPLOWO2_01_FULL_46_10</name>
    <dbReference type="NCBI Taxonomy" id="1802163"/>
    <lineage>
        <taxon>Bacteria</taxon>
        <taxon>Candidatus Spechtiibacteriota</taxon>
    </lineage>
</organism>
<sequence length="287" mass="31904">MKRLMVLILAVLIATLGFVSVASAEPRSRQVPRDSYITLYDGFTVFVWPEDRGAISVSEALVNAPEGAVEALFEWDNSAQQWKSWFASAPPQLNSLRSVTGGGIYWAKASREFELLVPPALSPVAYEAVRMTGVQFIQIGTPLPEMSKGAGFAALDILQYYPQYAAELRNITVSLFGKESGAIRIAEMFEERGDEINLALVGGAYSSPYGEISIFIPDWLIVGDEYFFVLARNTYYHVFLHEFAHHLDWADDGQINASICLPQTEDEEECADLIFSQLIENVGSRGW</sequence>
<evidence type="ECO:0000313" key="3">
    <source>
        <dbReference type="Proteomes" id="UP000179153"/>
    </source>
</evidence>
<feature type="signal peptide" evidence="1">
    <location>
        <begin position="1"/>
        <end position="24"/>
    </location>
</feature>
<evidence type="ECO:0000256" key="1">
    <source>
        <dbReference type="SAM" id="SignalP"/>
    </source>
</evidence>
<comment type="caution">
    <text evidence="2">The sequence shown here is derived from an EMBL/GenBank/DDBJ whole genome shotgun (WGS) entry which is preliminary data.</text>
</comment>
<name>A0A1G2HFX1_9BACT</name>
<feature type="chain" id="PRO_5009583111" evidence="1">
    <location>
        <begin position="25"/>
        <end position="287"/>
    </location>
</feature>
<accession>A0A1G2HFX1</accession>
<keyword evidence="1" id="KW-0732">Signal</keyword>
<proteinExistence type="predicted"/>
<reference evidence="2 3" key="1">
    <citation type="journal article" date="2016" name="Nat. Commun.">
        <title>Thousands of microbial genomes shed light on interconnected biogeochemical processes in an aquifer system.</title>
        <authorList>
            <person name="Anantharaman K."/>
            <person name="Brown C.T."/>
            <person name="Hug L.A."/>
            <person name="Sharon I."/>
            <person name="Castelle C.J."/>
            <person name="Probst A.J."/>
            <person name="Thomas B.C."/>
            <person name="Singh A."/>
            <person name="Wilkins M.J."/>
            <person name="Karaoz U."/>
            <person name="Brodie E.L."/>
            <person name="Williams K.H."/>
            <person name="Hubbard S.S."/>
            <person name="Banfield J.F."/>
        </authorList>
    </citation>
    <scope>NUCLEOTIDE SEQUENCE [LARGE SCALE GENOMIC DNA]</scope>
</reference>
<dbReference type="EMBL" id="MHOI01000021">
    <property type="protein sequence ID" value="OGZ61289.1"/>
    <property type="molecule type" value="Genomic_DNA"/>
</dbReference>
<dbReference type="AlphaFoldDB" id="A0A1G2HFX1"/>
<protein>
    <submittedName>
        <fullName evidence="2">Uncharacterized protein</fullName>
    </submittedName>
</protein>
<dbReference type="Proteomes" id="UP000179153">
    <property type="component" value="Unassembled WGS sequence"/>
</dbReference>
<gene>
    <name evidence="2" type="ORF">A2932_02110</name>
</gene>
<evidence type="ECO:0000313" key="2">
    <source>
        <dbReference type="EMBL" id="OGZ61289.1"/>
    </source>
</evidence>
<dbReference type="STRING" id="1802163.A2932_02110"/>